<reference evidence="1" key="2">
    <citation type="submission" date="2020-09" db="EMBL/GenBank/DDBJ databases">
        <authorList>
            <person name="Sun Q."/>
            <person name="Zhou Y."/>
        </authorList>
    </citation>
    <scope>NUCLEOTIDE SEQUENCE</scope>
    <source>
        <strain evidence="1">CGMCC 1.15178</strain>
    </source>
</reference>
<dbReference type="EMBL" id="BMHP01000013">
    <property type="protein sequence ID" value="GGE00118.1"/>
    <property type="molecule type" value="Genomic_DNA"/>
</dbReference>
<keyword evidence="2" id="KW-1185">Reference proteome</keyword>
<accession>A0A916ZJW3</accession>
<name>A0A916ZJW3_9BACL</name>
<gene>
    <name evidence="1" type="ORF">GCM10010911_68840</name>
</gene>
<organism evidence="1 2">
    <name type="scientific">Paenibacillus nasutitermitis</name>
    <dbReference type="NCBI Taxonomy" id="1652958"/>
    <lineage>
        <taxon>Bacteria</taxon>
        <taxon>Bacillati</taxon>
        <taxon>Bacillota</taxon>
        <taxon>Bacilli</taxon>
        <taxon>Bacillales</taxon>
        <taxon>Paenibacillaceae</taxon>
        <taxon>Paenibacillus</taxon>
    </lineage>
</organism>
<dbReference type="AlphaFoldDB" id="A0A916ZJW3"/>
<proteinExistence type="predicted"/>
<comment type="caution">
    <text evidence="1">The sequence shown here is derived from an EMBL/GenBank/DDBJ whole genome shotgun (WGS) entry which is preliminary data.</text>
</comment>
<evidence type="ECO:0000313" key="1">
    <source>
        <dbReference type="EMBL" id="GGE00118.1"/>
    </source>
</evidence>
<sequence>MRLTQNVPLALGTVLSETQKFECFWVSFPAFFPVVTRKASELDDLRILFGYTYCKQHTKS</sequence>
<evidence type="ECO:0000313" key="2">
    <source>
        <dbReference type="Proteomes" id="UP000612456"/>
    </source>
</evidence>
<reference evidence="1" key="1">
    <citation type="journal article" date="2014" name="Int. J. Syst. Evol. Microbiol.">
        <title>Complete genome sequence of Corynebacterium casei LMG S-19264T (=DSM 44701T), isolated from a smear-ripened cheese.</title>
        <authorList>
            <consortium name="US DOE Joint Genome Institute (JGI-PGF)"/>
            <person name="Walter F."/>
            <person name="Albersmeier A."/>
            <person name="Kalinowski J."/>
            <person name="Ruckert C."/>
        </authorList>
    </citation>
    <scope>NUCLEOTIDE SEQUENCE</scope>
    <source>
        <strain evidence="1">CGMCC 1.15178</strain>
    </source>
</reference>
<protein>
    <submittedName>
        <fullName evidence="1">Uncharacterized protein</fullName>
    </submittedName>
</protein>
<dbReference type="Proteomes" id="UP000612456">
    <property type="component" value="Unassembled WGS sequence"/>
</dbReference>